<organism evidence="2 3">
    <name type="scientific">Candidatus Magnetoglobus multicellularis str. Araruama</name>
    <dbReference type="NCBI Taxonomy" id="890399"/>
    <lineage>
        <taxon>Bacteria</taxon>
        <taxon>Pseudomonadati</taxon>
        <taxon>Thermodesulfobacteriota</taxon>
        <taxon>Desulfobacteria</taxon>
        <taxon>Desulfobacterales</taxon>
        <taxon>Desulfobacteraceae</taxon>
        <taxon>Candidatus Magnetoglobus</taxon>
    </lineage>
</organism>
<dbReference type="InterPro" id="IPR038475">
    <property type="entry name" value="RecG_C_sf"/>
</dbReference>
<dbReference type="EMBL" id="ATBP01000074">
    <property type="protein sequence ID" value="ETR73294.1"/>
    <property type="molecule type" value="Genomic_DNA"/>
</dbReference>
<feature type="domain" description="Schlafen AlbA-2" evidence="1">
    <location>
        <begin position="19"/>
        <end position="140"/>
    </location>
</feature>
<proteinExistence type="predicted"/>
<evidence type="ECO:0000313" key="2">
    <source>
        <dbReference type="EMBL" id="ETR73294.1"/>
    </source>
</evidence>
<reference evidence="3" key="1">
    <citation type="submission" date="2012-11" db="EMBL/GenBank/DDBJ databases">
        <authorList>
            <person name="Lucero-Rivera Y.E."/>
            <person name="Tovar-Ramirez D."/>
        </authorList>
    </citation>
    <scope>NUCLEOTIDE SEQUENCE [LARGE SCALE GENOMIC DNA]</scope>
    <source>
        <strain evidence="3">Araruama</strain>
    </source>
</reference>
<gene>
    <name evidence="2" type="ORF">OMM_01074</name>
</gene>
<dbReference type="PANTHER" id="PTHR30595:SF6">
    <property type="entry name" value="SCHLAFEN ALBA-2 DOMAIN-CONTAINING PROTEIN"/>
    <property type="match status" value="1"/>
</dbReference>
<dbReference type="Pfam" id="PF04326">
    <property type="entry name" value="SLFN_AlbA_2"/>
    <property type="match status" value="1"/>
</dbReference>
<evidence type="ECO:0000313" key="3">
    <source>
        <dbReference type="Proteomes" id="UP000189670"/>
    </source>
</evidence>
<dbReference type="Gene3D" id="3.30.565.60">
    <property type="match status" value="1"/>
</dbReference>
<comment type="caution">
    <text evidence="2">The sequence shown here is derived from an EMBL/GenBank/DDBJ whole genome shotgun (WGS) entry which is preliminary data.</text>
</comment>
<sequence length="485" mass="55849">MNTTYLRSLVREFTAMPNETDWLEFKCNFSNPQVIGEYLSALSNSAAINEKHFGYMVWGIADETPLITGTAFKPHQAKKGNQELESWLEMHLSPRINFKIYEFTYNDKLIVIFEIPCASHRPVSFKGIEYIRVGSYKKSLKDFPEKERQLWNLFERVPFELQIAKPNVTSDEVLKLLDYPSYFDLTNQPLPDNREGILEKLSSERMIIRKDGGMFDITNLGGIIFAKDLNSFDRIARKAIRVVVYNNANRVETIREQTGLKGYGVGFEGAMSFINNLLPENEIIDNALRKNVRLYPEIAIRELVANAIIHQDFTIRGTGPMIEIFSDRIEVSNPGIPLIDPLRFIDEPPQSRNEALASFLRRINICEERGSGVDKVIFQVEFNQLPAPEFSVTSNHTKATLFAHKDFSEMDKLDRIRACYQHACLRYVSNDFLTNKSLRERFSIAKKNHSMASRIIADTVEKKLIKRHDPDSQSKKNAKYIPFWG</sequence>
<name>A0A1V1PES7_9BACT</name>
<dbReference type="InterPro" id="IPR007421">
    <property type="entry name" value="Schlafen_AlbA_2_dom"/>
</dbReference>
<dbReference type="Proteomes" id="UP000189670">
    <property type="component" value="Unassembled WGS sequence"/>
</dbReference>
<protein>
    <submittedName>
        <fullName evidence="2">Transcriptional regulator</fullName>
    </submittedName>
</protein>
<dbReference type="PANTHER" id="PTHR30595">
    <property type="entry name" value="GLPR-RELATED TRANSCRIPTIONAL REPRESSOR"/>
    <property type="match status" value="1"/>
</dbReference>
<accession>A0A1V1PES7</accession>
<dbReference type="Pfam" id="PF13749">
    <property type="entry name" value="HATPase_c_4"/>
    <property type="match status" value="1"/>
</dbReference>
<evidence type="ECO:0000259" key="1">
    <source>
        <dbReference type="Pfam" id="PF04326"/>
    </source>
</evidence>
<dbReference type="InterPro" id="IPR038461">
    <property type="entry name" value="Schlafen_AlbA_2_dom_sf"/>
</dbReference>
<dbReference type="AlphaFoldDB" id="A0A1V1PES7"/>
<dbReference type="Gene3D" id="3.30.950.30">
    <property type="entry name" value="Schlafen, AAA domain"/>
    <property type="match status" value="1"/>
</dbReference>